<dbReference type="AlphaFoldDB" id="A0A1H6K498"/>
<accession>A0A1H6K498</accession>
<protein>
    <recommendedName>
        <fullName evidence="4">Lipoprotein</fullName>
    </recommendedName>
</protein>
<feature type="compositionally biased region" description="Low complexity" evidence="1">
    <location>
        <begin position="104"/>
        <end position="130"/>
    </location>
</feature>
<sequence length="327" mass="35545">MKKYILPVLALALLTGCGKVSEVKDTDRPINIVSGTVEGTTKDISTTDTEADDDTVSGTTTDKAGNKVSGTTTTTSAGSKKSAVTRANGGSGGVYGTTRAVPVAPKSNNTKKTTTTAAPATTQPATQSPKFDPKDCSSISFGYSNSTPNKIDVSRQYSDGQARSYQVLSADTAEIQKAIEKDSSKTINDFVIKNDYDFDGYPDIFIIEKPDDLNKTGKYYHYDPESGNYQAWAELNSIHLELARNAAEDLLITVEKKDDIEYEEKAYYWNEKNQLSLRSYTHKYKAGDTILIEYVGYDNSGAETFRETRDENGNLVGGNTGNQAQGE</sequence>
<evidence type="ECO:0008006" key="4">
    <source>
        <dbReference type="Google" id="ProtNLM"/>
    </source>
</evidence>
<feature type="region of interest" description="Disordered" evidence="1">
    <location>
        <begin position="307"/>
        <end position="327"/>
    </location>
</feature>
<dbReference type="EMBL" id="FNWV01000007">
    <property type="protein sequence ID" value="SEH69833.1"/>
    <property type="molecule type" value="Genomic_DNA"/>
</dbReference>
<feature type="compositionally biased region" description="Low complexity" evidence="1">
    <location>
        <begin position="68"/>
        <end position="85"/>
    </location>
</feature>
<dbReference type="Proteomes" id="UP000183190">
    <property type="component" value="Unassembled WGS sequence"/>
</dbReference>
<name>A0A1H6K498_RUMFL</name>
<feature type="region of interest" description="Disordered" evidence="1">
    <location>
        <begin position="42"/>
        <end position="132"/>
    </location>
</feature>
<dbReference type="RefSeq" id="WP_074717336.1">
    <property type="nucleotide sequence ID" value="NZ_FNWV01000007.1"/>
</dbReference>
<dbReference type="PROSITE" id="PS51257">
    <property type="entry name" value="PROKAR_LIPOPROTEIN"/>
    <property type="match status" value="1"/>
</dbReference>
<reference evidence="2 3" key="1">
    <citation type="submission" date="2016-10" db="EMBL/GenBank/DDBJ databases">
        <authorList>
            <person name="de Groot N.N."/>
        </authorList>
    </citation>
    <scope>NUCLEOTIDE SEQUENCE [LARGE SCALE GENOMIC DNA]</scope>
    <source>
        <strain evidence="2 3">YAD2003</strain>
    </source>
</reference>
<proteinExistence type="predicted"/>
<evidence type="ECO:0000313" key="2">
    <source>
        <dbReference type="EMBL" id="SEH69833.1"/>
    </source>
</evidence>
<dbReference type="OrthoDB" id="1818468at2"/>
<evidence type="ECO:0000256" key="1">
    <source>
        <dbReference type="SAM" id="MobiDB-lite"/>
    </source>
</evidence>
<organism evidence="2 3">
    <name type="scientific">Ruminococcus flavefaciens</name>
    <dbReference type="NCBI Taxonomy" id="1265"/>
    <lineage>
        <taxon>Bacteria</taxon>
        <taxon>Bacillati</taxon>
        <taxon>Bacillota</taxon>
        <taxon>Clostridia</taxon>
        <taxon>Eubacteriales</taxon>
        <taxon>Oscillospiraceae</taxon>
        <taxon>Ruminococcus</taxon>
    </lineage>
</organism>
<gene>
    <name evidence="2" type="ORF">SAMN02910265_02207</name>
</gene>
<evidence type="ECO:0000313" key="3">
    <source>
        <dbReference type="Proteomes" id="UP000183190"/>
    </source>
</evidence>